<protein>
    <submittedName>
        <fullName evidence="8">Phd-finger family protein</fullName>
    </submittedName>
</protein>
<dbReference type="SUPFAM" id="SSF57903">
    <property type="entry name" value="FYVE/PHD zinc finger"/>
    <property type="match status" value="2"/>
</dbReference>
<dbReference type="GO" id="GO:0008270">
    <property type="term" value="F:zinc ion binding"/>
    <property type="evidence" value="ECO:0007669"/>
    <property type="project" value="UniProtKB-KW"/>
</dbReference>
<dbReference type="PROSITE" id="PS50016">
    <property type="entry name" value="ZF_PHD_2"/>
    <property type="match status" value="1"/>
</dbReference>
<dbReference type="Proteomes" id="UP000039865">
    <property type="component" value="Unassembled WGS sequence"/>
</dbReference>
<feature type="domain" description="PHD-type" evidence="6">
    <location>
        <begin position="627"/>
        <end position="677"/>
    </location>
</feature>
<feature type="region of interest" description="Disordered" evidence="5">
    <location>
        <begin position="1284"/>
        <end position="1384"/>
    </location>
</feature>
<feature type="domain" description="PHD-type" evidence="7">
    <location>
        <begin position="790"/>
        <end position="918"/>
    </location>
</feature>
<feature type="compositionally biased region" description="Acidic residues" evidence="5">
    <location>
        <begin position="1284"/>
        <end position="1305"/>
    </location>
</feature>
<feature type="region of interest" description="Disordered" evidence="5">
    <location>
        <begin position="959"/>
        <end position="1001"/>
    </location>
</feature>
<evidence type="ECO:0000256" key="1">
    <source>
        <dbReference type="ARBA" id="ARBA00022723"/>
    </source>
</evidence>
<dbReference type="EMBL" id="CCKQ01007249">
    <property type="protein sequence ID" value="CDW78611.1"/>
    <property type="molecule type" value="Genomic_DNA"/>
</dbReference>
<name>A0A078A9Q1_STYLE</name>
<dbReference type="PROSITE" id="PS01359">
    <property type="entry name" value="ZF_PHD_1"/>
    <property type="match status" value="1"/>
</dbReference>
<feature type="compositionally biased region" description="Basic and acidic residues" evidence="5">
    <location>
        <begin position="191"/>
        <end position="237"/>
    </location>
</feature>
<dbReference type="InterPro" id="IPR001965">
    <property type="entry name" value="Znf_PHD"/>
</dbReference>
<feature type="compositionally biased region" description="Low complexity" evidence="5">
    <location>
        <begin position="1321"/>
        <end position="1333"/>
    </location>
</feature>
<evidence type="ECO:0000256" key="2">
    <source>
        <dbReference type="ARBA" id="ARBA00022771"/>
    </source>
</evidence>
<feature type="compositionally biased region" description="Polar residues" evidence="5">
    <location>
        <begin position="69"/>
        <end position="96"/>
    </location>
</feature>
<dbReference type="Pfam" id="PF13832">
    <property type="entry name" value="zf-HC5HC2H_2"/>
    <property type="match status" value="1"/>
</dbReference>
<dbReference type="InParanoid" id="A0A078A9Q1"/>
<feature type="region of interest" description="Disordered" evidence="5">
    <location>
        <begin position="1037"/>
        <end position="1078"/>
    </location>
</feature>
<keyword evidence="3" id="KW-0862">Zinc</keyword>
<feature type="compositionally biased region" description="Basic residues" evidence="5">
    <location>
        <begin position="1037"/>
        <end position="1059"/>
    </location>
</feature>
<evidence type="ECO:0000313" key="9">
    <source>
        <dbReference type="Proteomes" id="UP000039865"/>
    </source>
</evidence>
<organism evidence="8 9">
    <name type="scientific">Stylonychia lemnae</name>
    <name type="common">Ciliate</name>
    <dbReference type="NCBI Taxonomy" id="5949"/>
    <lineage>
        <taxon>Eukaryota</taxon>
        <taxon>Sar</taxon>
        <taxon>Alveolata</taxon>
        <taxon>Ciliophora</taxon>
        <taxon>Intramacronucleata</taxon>
        <taxon>Spirotrichea</taxon>
        <taxon>Stichotrichia</taxon>
        <taxon>Sporadotrichida</taxon>
        <taxon>Oxytrichidae</taxon>
        <taxon>Stylonychinae</taxon>
        <taxon>Stylonychia</taxon>
    </lineage>
</organism>
<sequence length="1384" mass="161255">MNNLSDISGIAIKQMNDLSEGSSQNQLQAQSHQLNGISHCLNDHQSFQHISKKDVDIDQRRGQGEASIFNLSNQDKQNIASDATAQSKPSSIVSRGSSEDNKQVQEGFKSYRTPTIERRFDGKLSTFENSELFSGARENHYTSNNSTNEKKVIHMHSEGDMLQYHNNDLNQPLSDQKMTDNSELNLQDNKLGADFDPNHSTQKDSSQRMQRERERRSCRDKTSKYSLTHKETSEDNPGKSYLSHSRRGYQTGAENSHDHNPNEGQDESGQQRDLNKDGKPHKKGAPKSAEQCLNSIQDMLSFDWTLKDIANLRHSPRNITSLTFFQSKNQPVQFIEEQKEVQHNNNQLPLQPEELQHQDLILQNELESIQPLQQNPHSGDPAPSFIQTLFREKRFSKFKKQFKELHERALQESFKEPANQIIYQGLDCQEVINSIAKEGQADILMEDSEIQEIQIENKDDEIAQQTEKKFRIIFELLKRELEIVEKQNRDQLTNVGQTLIDSYDRALKAHDENLRDTFVYRPEDMDNYGLEFVSRIEPLFVQDFQVNMEWYRENFNEILLNVGHPSKLEKDFLKHIEYVQQKKSDIKYKKILKQLEQGKRSDQICLVDDDKYLNLNNTKRNLVAQEDAQCAICNNGDYEDEDMIVFCGNCNVPVHQSCYGIEQLPEGDWICYNCEIFGFKRGLMVNCMLCPKKGGAMKPTNIFTSFENFKKYNSGNSHSSKKSQKKTQLIHSMSEKLSLVDNLALDNNRKLQIGENEDKNLSLTVILNREFDFQSDLRLRYEKMEKPLDTLELVFDPNEKETQTPEDYSYFLTKNEQKLENHPHTLTLYQWVHLSCASWIPGPLVTPKTPVRLNRFDEKRFNLQCIICLKKDGACMQCQASRCIISFHVECARRNNYCMEIERKDRDKTYRMFCEKHRPLKIVKEMEERDKQTIEEIQKFCKIIDKCVEIDYRHQLKPSKHHEKEKEIIKQSCKGGQIQKSTKERSRKEGHGERKEREKLKKWREKDKKMLFERVKEKYLLFRKMRINVIRVDPLKKLRKSSKSQQRKRSKKRQNKKQSHVGGCRAGLRSKHSNMEDERQDLLQIQSQIEEMEEEKQDDDIQDSTIHQDNVDGIDNTINPEDQDLYYKLSIPTYPTEIDWTITLSRNDFPWAEIKFSNFTAKDCYEKYSSIVKDAHVFLKKVLGLKEKYKKMMQNQLALALQTQNLAPQAAGAANAQESQLYCKCKGTVVSELFVKCDGDDECVNGGWVHPQCADQLKDKSKEELDAIEEWYCDDCQQRIQKEDEDELNDQQEVDEANDEDDANEEESRSRQGEDQDMQDETNNNNNDQYPQNIEDFEQNRNGLRESQLQNFRGGDDDNGGDRMSSRKSSSQTSHVSSSSSDAF</sequence>
<feature type="compositionally biased region" description="Polar residues" evidence="5">
    <location>
        <begin position="1340"/>
        <end position="1351"/>
    </location>
</feature>
<feature type="compositionally biased region" description="Basic and acidic residues" evidence="5">
    <location>
        <begin position="1354"/>
        <end position="1365"/>
    </location>
</feature>
<dbReference type="OrthoDB" id="313399at2759"/>
<dbReference type="InterPro" id="IPR050701">
    <property type="entry name" value="Histone_Mod_Regulator"/>
</dbReference>
<feature type="region of interest" description="Disordered" evidence="5">
    <location>
        <begin position="1092"/>
        <end position="1117"/>
    </location>
</feature>
<accession>A0A078A9Q1</accession>
<dbReference type="PROSITE" id="PS51805">
    <property type="entry name" value="EPHD"/>
    <property type="match status" value="1"/>
</dbReference>
<feature type="compositionally biased region" description="Acidic residues" evidence="5">
    <location>
        <begin position="1092"/>
        <end position="1102"/>
    </location>
</feature>
<feature type="region of interest" description="Disordered" evidence="5">
    <location>
        <begin position="68"/>
        <end position="110"/>
    </location>
</feature>
<feature type="compositionally biased region" description="Basic and acidic residues" evidence="5">
    <location>
        <begin position="269"/>
        <end position="278"/>
    </location>
</feature>
<dbReference type="InterPro" id="IPR011011">
    <property type="entry name" value="Znf_FYVE_PHD"/>
</dbReference>
<dbReference type="SMART" id="SM00249">
    <property type="entry name" value="PHD"/>
    <property type="match status" value="3"/>
</dbReference>
<dbReference type="Pfam" id="PF13831">
    <property type="entry name" value="PHD_2"/>
    <property type="match status" value="1"/>
</dbReference>
<dbReference type="CDD" id="cd15571">
    <property type="entry name" value="ePHD"/>
    <property type="match status" value="1"/>
</dbReference>
<dbReference type="InterPro" id="IPR013083">
    <property type="entry name" value="Znf_RING/FYVE/PHD"/>
</dbReference>
<dbReference type="InterPro" id="IPR019787">
    <property type="entry name" value="Znf_PHD-finger"/>
</dbReference>
<dbReference type="PANTHER" id="PTHR13793">
    <property type="entry name" value="PHD FINGER PROTEINS"/>
    <property type="match status" value="1"/>
</dbReference>
<feature type="compositionally biased region" description="Low complexity" evidence="5">
    <location>
        <begin position="1367"/>
        <end position="1384"/>
    </location>
</feature>
<reference evidence="8 9" key="1">
    <citation type="submission" date="2014-06" db="EMBL/GenBank/DDBJ databases">
        <authorList>
            <person name="Swart Estienne"/>
        </authorList>
    </citation>
    <scope>NUCLEOTIDE SEQUENCE [LARGE SCALE GENOMIC DNA]</scope>
    <source>
        <strain evidence="8 9">130c</strain>
    </source>
</reference>
<evidence type="ECO:0000256" key="4">
    <source>
        <dbReference type="PROSITE-ProRule" id="PRU00146"/>
    </source>
</evidence>
<dbReference type="Gene3D" id="3.30.40.10">
    <property type="entry name" value="Zinc/RING finger domain, C3HC4 (zinc finger)"/>
    <property type="match status" value="3"/>
</dbReference>
<dbReference type="InterPro" id="IPR034732">
    <property type="entry name" value="EPHD"/>
</dbReference>
<dbReference type="GO" id="GO:0006357">
    <property type="term" value="P:regulation of transcription by RNA polymerase II"/>
    <property type="evidence" value="ECO:0007669"/>
    <property type="project" value="TreeGrafter"/>
</dbReference>
<evidence type="ECO:0000256" key="3">
    <source>
        <dbReference type="ARBA" id="ARBA00022833"/>
    </source>
</evidence>
<evidence type="ECO:0000256" key="5">
    <source>
        <dbReference type="SAM" id="MobiDB-lite"/>
    </source>
</evidence>
<proteinExistence type="predicted"/>
<evidence type="ECO:0000259" key="6">
    <source>
        <dbReference type="PROSITE" id="PS50016"/>
    </source>
</evidence>
<gene>
    <name evidence="8" type="primary">Contig19235.g20394</name>
    <name evidence="8" type="ORF">STYLEM_7591</name>
</gene>
<keyword evidence="2 4" id="KW-0863">Zinc-finger</keyword>
<dbReference type="CDD" id="cd15492">
    <property type="entry name" value="PHD_BRPF_JADE_like"/>
    <property type="match status" value="1"/>
</dbReference>
<keyword evidence="9" id="KW-1185">Reference proteome</keyword>
<evidence type="ECO:0000259" key="7">
    <source>
        <dbReference type="PROSITE" id="PS51805"/>
    </source>
</evidence>
<evidence type="ECO:0000313" key="8">
    <source>
        <dbReference type="EMBL" id="CDW78611.1"/>
    </source>
</evidence>
<feature type="region of interest" description="Disordered" evidence="5">
    <location>
        <begin position="188"/>
        <end position="289"/>
    </location>
</feature>
<feature type="compositionally biased region" description="Basic and acidic residues" evidence="5">
    <location>
        <begin position="981"/>
        <end position="1001"/>
    </location>
</feature>
<dbReference type="PANTHER" id="PTHR13793:SF107">
    <property type="entry name" value="BROMODOMAIN-CONTAINING PROTEIN HOMOLOG"/>
    <property type="match status" value="1"/>
</dbReference>
<keyword evidence="1" id="KW-0479">Metal-binding</keyword>
<dbReference type="InterPro" id="IPR019786">
    <property type="entry name" value="Zinc_finger_PHD-type_CS"/>
</dbReference>